<protein>
    <submittedName>
        <fullName evidence="2">Uncharacterized protein</fullName>
    </submittedName>
</protein>
<feature type="region of interest" description="Disordered" evidence="1">
    <location>
        <begin position="1"/>
        <end position="68"/>
    </location>
</feature>
<dbReference type="EMBL" id="LUKF01000006">
    <property type="protein sequence ID" value="KYG69798.1"/>
    <property type="molecule type" value="Genomic_DNA"/>
</dbReference>
<dbReference type="Proteomes" id="UP000075391">
    <property type="component" value="Unassembled WGS sequence"/>
</dbReference>
<evidence type="ECO:0000313" key="3">
    <source>
        <dbReference type="Proteomes" id="UP000075391"/>
    </source>
</evidence>
<reference evidence="2 3" key="1">
    <citation type="submission" date="2016-03" db="EMBL/GenBank/DDBJ databases">
        <authorList>
            <person name="Ploux O."/>
        </authorList>
    </citation>
    <scope>NUCLEOTIDE SEQUENCE [LARGE SCALE GENOMIC DNA]</scope>
    <source>
        <strain evidence="2 3">BER2</strain>
    </source>
</reference>
<dbReference type="AlphaFoldDB" id="A0A150WTB6"/>
<accession>A0A150WTB6</accession>
<feature type="compositionally biased region" description="Polar residues" evidence="1">
    <location>
        <begin position="27"/>
        <end position="44"/>
    </location>
</feature>
<proteinExistence type="predicted"/>
<organism evidence="2 3">
    <name type="scientific">Bdellovibrio bacteriovorus</name>
    <dbReference type="NCBI Taxonomy" id="959"/>
    <lineage>
        <taxon>Bacteria</taxon>
        <taxon>Pseudomonadati</taxon>
        <taxon>Bdellovibrionota</taxon>
        <taxon>Bdellovibrionia</taxon>
        <taxon>Bdellovibrionales</taxon>
        <taxon>Pseudobdellovibrionaceae</taxon>
        <taxon>Bdellovibrio</taxon>
    </lineage>
</organism>
<evidence type="ECO:0000313" key="2">
    <source>
        <dbReference type="EMBL" id="KYG69798.1"/>
    </source>
</evidence>
<comment type="caution">
    <text evidence="2">The sequence shown here is derived from an EMBL/GenBank/DDBJ whole genome shotgun (WGS) entry which is preliminary data.</text>
</comment>
<sequence length="76" mass="8492">MARTEPQARRQLSPDGVPTEAFHTLNLPPTQTPARSSKPTNQQRGEGKKTALPWGAEPKPTNPGGRRFLFKMFYSQ</sequence>
<name>A0A150WTB6_BDEBC</name>
<gene>
    <name evidence="2" type="ORF">AZI85_16240</name>
</gene>
<evidence type="ECO:0000256" key="1">
    <source>
        <dbReference type="SAM" id="MobiDB-lite"/>
    </source>
</evidence>